<dbReference type="Pfam" id="PF03551">
    <property type="entry name" value="PadR"/>
    <property type="match status" value="1"/>
</dbReference>
<sequence length="191" mass="21737">METRRSRVLDLAVLGHLAEAPMHGYELRKRLDRELGLLRAFSYGSLYPRLRAMRCGGLVEADGDPSAAAGRRSRIVYRLTDDGRAALLRLLSDSAPAESDDECFGVHFTLFGRTRYEVRMRILAGRRHRLAQRLDALQEALGRLGGRDDPYTYELHRHRAEALRREIGWLDGLIERERRCAERDGAAGPPR</sequence>
<dbReference type="Proteomes" id="UP000572635">
    <property type="component" value="Unassembled WGS sequence"/>
</dbReference>
<evidence type="ECO:0000313" key="3">
    <source>
        <dbReference type="Proteomes" id="UP000572635"/>
    </source>
</evidence>
<dbReference type="InterPro" id="IPR036388">
    <property type="entry name" value="WH-like_DNA-bd_sf"/>
</dbReference>
<feature type="domain" description="Transcription regulator PadR N-terminal" evidence="1">
    <location>
        <begin position="13"/>
        <end position="87"/>
    </location>
</feature>
<dbReference type="AlphaFoldDB" id="A0A7W8VEZ8"/>
<organism evidence="2 3">
    <name type="scientific">Nocardiopsis composta</name>
    <dbReference type="NCBI Taxonomy" id="157465"/>
    <lineage>
        <taxon>Bacteria</taxon>
        <taxon>Bacillati</taxon>
        <taxon>Actinomycetota</taxon>
        <taxon>Actinomycetes</taxon>
        <taxon>Streptosporangiales</taxon>
        <taxon>Nocardiopsidaceae</taxon>
        <taxon>Nocardiopsis</taxon>
    </lineage>
</organism>
<evidence type="ECO:0000313" key="2">
    <source>
        <dbReference type="EMBL" id="MBB5433585.1"/>
    </source>
</evidence>
<keyword evidence="3" id="KW-1185">Reference proteome</keyword>
<protein>
    <submittedName>
        <fullName evidence="2">DNA-binding PadR family transcriptional regulator</fullName>
    </submittedName>
</protein>
<comment type="caution">
    <text evidence="2">The sequence shown here is derived from an EMBL/GenBank/DDBJ whole genome shotgun (WGS) entry which is preliminary data.</text>
</comment>
<dbReference type="InterPro" id="IPR036390">
    <property type="entry name" value="WH_DNA-bd_sf"/>
</dbReference>
<dbReference type="Gene3D" id="1.10.10.10">
    <property type="entry name" value="Winged helix-like DNA-binding domain superfamily/Winged helix DNA-binding domain"/>
    <property type="match status" value="1"/>
</dbReference>
<dbReference type="InterPro" id="IPR052509">
    <property type="entry name" value="Metal_resp_DNA-bind_regulator"/>
</dbReference>
<evidence type="ECO:0000259" key="1">
    <source>
        <dbReference type="Pfam" id="PF03551"/>
    </source>
</evidence>
<dbReference type="InterPro" id="IPR005149">
    <property type="entry name" value="Tscrpt_reg_PadR_N"/>
</dbReference>
<name>A0A7W8VEZ8_9ACTN</name>
<dbReference type="EMBL" id="JACHDB010000001">
    <property type="protein sequence ID" value="MBB5433585.1"/>
    <property type="molecule type" value="Genomic_DNA"/>
</dbReference>
<gene>
    <name evidence="2" type="ORF">HDA36_003669</name>
</gene>
<dbReference type="GO" id="GO:0003677">
    <property type="term" value="F:DNA binding"/>
    <property type="evidence" value="ECO:0007669"/>
    <property type="project" value="UniProtKB-KW"/>
</dbReference>
<proteinExistence type="predicted"/>
<accession>A0A7W8VEZ8</accession>
<keyword evidence="2" id="KW-0238">DNA-binding</keyword>
<dbReference type="PANTHER" id="PTHR33169:SF26">
    <property type="entry name" value="CONSERVED PROTEIN"/>
    <property type="match status" value="1"/>
</dbReference>
<dbReference type="PANTHER" id="PTHR33169">
    <property type="entry name" value="PADR-FAMILY TRANSCRIPTIONAL REGULATOR"/>
    <property type="match status" value="1"/>
</dbReference>
<dbReference type="SUPFAM" id="SSF46785">
    <property type="entry name" value="Winged helix' DNA-binding domain"/>
    <property type="match status" value="1"/>
</dbReference>
<reference evidence="2 3" key="1">
    <citation type="submission" date="2020-08" db="EMBL/GenBank/DDBJ databases">
        <title>Sequencing the genomes of 1000 actinobacteria strains.</title>
        <authorList>
            <person name="Klenk H.-P."/>
        </authorList>
    </citation>
    <scope>NUCLEOTIDE SEQUENCE [LARGE SCALE GENOMIC DNA]</scope>
    <source>
        <strain evidence="2 3">DSM 44551</strain>
    </source>
</reference>
<dbReference type="RefSeq" id="WP_184393460.1">
    <property type="nucleotide sequence ID" value="NZ_BAAAJD010000125.1"/>
</dbReference>